<organism evidence="2 3">
    <name type="scientific">Asanoa siamensis</name>
    <dbReference type="NCBI Taxonomy" id="926357"/>
    <lineage>
        <taxon>Bacteria</taxon>
        <taxon>Bacillati</taxon>
        <taxon>Actinomycetota</taxon>
        <taxon>Actinomycetes</taxon>
        <taxon>Micromonosporales</taxon>
        <taxon>Micromonosporaceae</taxon>
        <taxon>Asanoa</taxon>
    </lineage>
</organism>
<name>A0ABQ4D000_9ACTN</name>
<proteinExistence type="predicted"/>
<feature type="region of interest" description="Disordered" evidence="1">
    <location>
        <begin position="103"/>
        <end position="133"/>
    </location>
</feature>
<evidence type="ECO:0000256" key="1">
    <source>
        <dbReference type="SAM" id="MobiDB-lite"/>
    </source>
</evidence>
<evidence type="ECO:0000313" key="3">
    <source>
        <dbReference type="Proteomes" id="UP000604117"/>
    </source>
</evidence>
<comment type="caution">
    <text evidence="2">The sequence shown here is derived from an EMBL/GenBank/DDBJ whole genome shotgun (WGS) entry which is preliminary data.</text>
</comment>
<evidence type="ECO:0000313" key="2">
    <source>
        <dbReference type="EMBL" id="GIF76876.1"/>
    </source>
</evidence>
<accession>A0ABQ4D000</accession>
<protein>
    <submittedName>
        <fullName evidence="2">Uncharacterized protein</fullName>
    </submittedName>
</protein>
<keyword evidence="3" id="KW-1185">Reference proteome</keyword>
<dbReference type="Proteomes" id="UP000604117">
    <property type="component" value="Unassembled WGS sequence"/>
</dbReference>
<gene>
    <name evidence="2" type="ORF">Asi02nite_63940</name>
</gene>
<dbReference type="EMBL" id="BONE01000072">
    <property type="protein sequence ID" value="GIF76876.1"/>
    <property type="molecule type" value="Genomic_DNA"/>
</dbReference>
<reference evidence="2 3" key="1">
    <citation type="submission" date="2021-01" db="EMBL/GenBank/DDBJ databases">
        <title>Whole genome shotgun sequence of Asanoa siamensis NBRC 107932.</title>
        <authorList>
            <person name="Komaki H."/>
            <person name="Tamura T."/>
        </authorList>
    </citation>
    <scope>NUCLEOTIDE SEQUENCE [LARGE SCALE GENOMIC DNA]</scope>
    <source>
        <strain evidence="2 3">NBRC 107932</strain>
    </source>
</reference>
<sequence>MLMDADAWRRITAGVDGRDLRYEQVLDEFGTPGLIVSRRVLCYAPPDGSGWVFVDCVPLHRDTYVPGRGTVVRHWDVDPVVRAVRRPAAGFEAGLTLTPDLWLERGEAPPDGRPTTAVHFPDPFAPTPDGRET</sequence>